<dbReference type="Gene3D" id="1.10.630.10">
    <property type="entry name" value="Cytochrome P450"/>
    <property type="match status" value="1"/>
</dbReference>
<dbReference type="PANTHER" id="PTHR24305:SF166">
    <property type="entry name" value="CYTOCHROME P450 12A4, MITOCHONDRIAL-RELATED"/>
    <property type="match status" value="1"/>
</dbReference>
<dbReference type="SUPFAM" id="SSF48264">
    <property type="entry name" value="Cytochrome P450"/>
    <property type="match status" value="1"/>
</dbReference>
<gene>
    <name evidence="8" type="ORF">UCDDA912_g04516</name>
</gene>
<dbReference type="EMBL" id="LCUC01000156">
    <property type="protein sequence ID" value="KKY35467.1"/>
    <property type="molecule type" value="Genomic_DNA"/>
</dbReference>
<keyword evidence="7" id="KW-0560">Oxidoreductase</keyword>
<evidence type="ECO:0000256" key="4">
    <source>
        <dbReference type="ARBA" id="ARBA00022723"/>
    </source>
</evidence>
<keyword evidence="9" id="KW-1185">Reference proteome</keyword>
<reference evidence="8 9" key="1">
    <citation type="submission" date="2015-05" db="EMBL/GenBank/DDBJ databases">
        <title>Distinctive expansion of gene families associated with plant cell wall degradation and secondary metabolism in the genomes of grapevine trunk pathogens.</title>
        <authorList>
            <person name="Lawrence D.P."/>
            <person name="Travadon R."/>
            <person name="Rolshausen P.E."/>
            <person name="Baumgartner K."/>
        </authorList>
    </citation>
    <scope>NUCLEOTIDE SEQUENCE [LARGE SCALE GENOMIC DNA]</scope>
    <source>
        <strain evidence="8">DA912</strain>
    </source>
</reference>
<dbReference type="OrthoDB" id="1470350at2759"/>
<dbReference type="Proteomes" id="UP000034680">
    <property type="component" value="Unassembled WGS sequence"/>
</dbReference>
<proteinExistence type="inferred from homology"/>
<dbReference type="PRINTS" id="PR00463">
    <property type="entry name" value="EP450I"/>
</dbReference>
<dbReference type="GO" id="GO:0016705">
    <property type="term" value="F:oxidoreductase activity, acting on paired donors, with incorporation or reduction of molecular oxygen"/>
    <property type="evidence" value="ECO:0007669"/>
    <property type="project" value="InterPro"/>
</dbReference>
<dbReference type="InterPro" id="IPR017972">
    <property type="entry name" value="Cyt_P450_CS"/>
</dbReference>
<protein>
    <submittedName>
        <fullName evidence="8">Putative cytochrome p450</fullName>
    </submittedName>
</protein>
<dbReference type="AlphaFoldDB" id="A0A0G2FM88"/>
<evidence type="ECO:0000256" key="2">
    <source>
        <dbReference type="ARBA" id="ARBA00010617"/>
    </source>
</evidence>
<dbReference type="GO" id="GO:0020037">
    <property type="term" value="F:heme binding"/>
    <property type="evidence" value="ECO:0007669"/>
    <property type="project" value="InterPro"/>
</dbReference>
<evidence type="ECO:0000256" key="7">
    <source>
        <dbReference type="RuleBase" id="RU000461"/>
    </source>
</evidence>
<reference evidence="8 9" key="2">
    <citation type="submission" date="2015-05" db="EMBL/GenBank/DDBJ databases">
        <authorList>
            <person name="Morales-Cruz A."/>
            <person name="Amrine K.C."/>
            <person name="Cantu D."/>
        </authorList>
    </citation>
    <scope>NUCLEOTIDE SEQUENCE [LARGE SCALE GENOMIC DNA]</scope>
    <source>
        <strain evidence="8">DA912</strain>
    </source>
</reference>
<dbReference type="InterPro" id="IPR002401">
    <property type="entry name" value="Cyt_P450_E_grp-I"/>
</dbReference>
<sequence>MWVLEEKASAFQEKGKMFVVVAPAKLQVYTVDLDVIRQVYLRKKDFERSPEGCEDMPELLTPSVTSAFGADWQRHRRITAPPFNESNMKIVWQESLAQVAGLTQWWISHGEDGLRSSCSDTMTLALNVLAAAGLGYSWKYVPVGQISEGGDDFSARYRDNLALLLTSIRLLGTTPKWMYELGPDRVKYLPKLFRDHVLAAQAFKKQMRQLVEERKVEVAAGRANENIFLNAMIAKSVEMRQEKQAKLSSAGGELGGLDASGAGGLSDDEIFANMFDYNIAGHETTAHSMNYCFHILSVEPRWQDWIREEVDHVYGASALDSSTLEYEQYFYRLKRCLALMYEMLRLYSPVVDMEKDVLGEGQDLRVDGRTIFLPKGSEIHMSNLAVHMLPEYWGADSEEFRPTRWIRSTLTSSDSAYSSDSEFKIRTTGEVLDSEEVAPPPIAKESFFPWSLGARNCPGKKFAQVEFVAVMSYVLRLYRVEAITLEGETPEDTRRRIWDWTQESKAEVTINFREPEKYALRLVRRQ</sequence>
<keyword evidence="4 6" id="KW-0479">Metal-binding</keyword>
<keyword evidence="5 6" id="KW-0408">Iron</keyword>
<dbReference type="PANTHER" id="PTHR24305">
    <property type="entry name" value="CYTOCHROME P450"/>
    <property type="match status" value="1"/>
</dbReference>
<organism evidence="8 9">
    <name type="scientific">Diaporthe ampelina</name>
    <dbReference type="NCBI Taxonomy" id="1214573"/>
    <lineage>
        <taxon>Eukaryota</taxon>
        <taxon>Fungi</taxon>
        <taxon>Dikarya</taxon>
        <taxon>Ascomycota</taxon>
        <taxon>Pezizomycotina</taxon>
        <taxon>Sordariomycetes</taxon>
        <taxon>Sordariomycetidae</taxon>
        <taxon>Diaporthales</taxon>
        <taxon>Diaporthaceae</taxon>
        <taxon>Diaporthe</taxon>
    </lineage>
</organism>
<evidence type="ECO:0000256" key="6">
    <source>
        <dbReference type="PIRSR" id="PIRSR602401-1"/>
    </source>
</evidence>
<comment type="similarity">
    <text evidence="2 7">Belongs to the cytochrome P450 family.</text>
</comment>
<dbReference type="InterPro" id="IPR001128">
    <property type="entry name" value="Cyt_P450"/>
</dbReference>
<evidence type="ECO:0000256" key="1">
    <source>
        <dbReference type="ARBA" id="ARBA00001971"/>
    </source>
</evidence>
<dbReference type="Pfam" id="PF00067">
    <property type="entry name" value="p450"/>
    <property type="match status" value="1"/>
</dbReference>
<evidence type="ECO:0000313" key="8">
    <source>
        <dbReference type="EMBL" id="KKY35467.1"/>
    </source>
</evidence>
<comment type="caution">
    <text evidence="8">The sequence shown here is derived from an EMBL/GenBank/DDBJ whole genome shotgun (WGS) entry which is preliminary data.</text>
</comment>
<evidence type="ECO:0000256" key="5">
    <source>
        <dbReference type="ARBA" id="ARBA00023004"/>
    </source>
</evidence>
<keyword evidence="7" id="KW-0503">Monooxygenase</keyword>
<feature type="binding site" description="axial binding residue" evidence="6">
    <location>
        <position position="457"/>
    </location>
    <ligand>
        <name>heme</name>
        <dbReference type="ChEBI" id="CHEBI:30413"/>
    </ligand>
    <ligandPart>
        <name>Fe</name>
        <dbReference type="ChEBI" id="CHEBI:18248"/>
    </ligandPart>
</feature>
<dbReference type="GO" id="GO:0005506">
    <property type="term" value="F:iron ion binding"/>
    <property type="evidence" value="ECO:0007669"/>
    <property type="project" value="InterPro"/>
</dbReference>
<dbReference type="STRING" id="1214573.A0A0G2FM88"/>
<dbReference type="InterPro" id="IPR036396">
    <property type="entry name" value="Cyt_P450_sf"/>
</dbReference>
<evidence type="ECO:0000256" key="3">
    <source>
        <dbReference type="ARBA" id="ARBA00022617"/>
    </source>
</evidence>
<keyword evidence="3 6" id="KW-0349">Heme</keyword>
<accession>A0A0G2FM88</accession>
<dbReference type="PRINTS" id="PR00385">
    <property type="entry name" value="P450"/>
</dbReference>
<name>A0A0G2FM88_9PEZI</name>
<dbReference type="InterPro" id="IPR050121">
    <property type="entry name" value="Cytochrome_P450_monoxygenase"/>
</dbReference>
<dbReference type="GO" id="GO:0004497">
    <property type="term" value="F:monooxygenase activity"/>
    <property type="evidence" value="ECO:0007669"/>
    <property type="project" value="UniProtKB-KW"/>
</dbReference>
<comment type="cofactor">
    <cofactor evidence="1 6">
        <name>heme</name>
        <dbReference type="ChEBI" id="CHEBI:30413"/>
    </cofactor>
</comment>
<dbReference type="PROSITE" id="PS00086">
    <property type="entry name" value="CYTOCHROME_P450"/>
    <property type="match status" value="1"/>
</dbReference>
<evidence type="ECO:0000313" key="9">
    <source>
        <dbReference type="Proteomes" id="UP000034680"/>
    </source>
</evidence>